<dbReference type="KEGG" id="pavi:110759611"/>
<dbReference type="InterPro" id="IPR036612">
    <property type="entry name" value="KH_dom_type_1_sf"/>
</dbReference>
<dbReference type="Pfam" id="PF21800">
    <property type="entry name" value="KH_KRR1_2nd"/>
    <property type="match status" value="1"/>
</dbReference>
<dbReference type="Proteomes" id="UP000515124">
    <property type="component" value="Unplaced"/>
</dbReference>
<evidence type="ECO:0000313" key="2">
    <source>
        <dbReference type="Proteomes" id="UP000515124"/>
    </source>
</evidence>
<dbReference type="GeneID" id="110759611"/>
<accession>A0A6P5SUP9</accession>
<evidence type="ECO:0000259" key="1">
    <source>
        <dbReference type="Pfam" id="PF21800"/>
    </source>
</evidence>
<dbReference type="GO" id="GO:0003723">
    <property type="term" value="F:RNA binding"/>
    <property type="evidence" value="ECO:0007669"/>
    <property type="project" value="UniProtKB-KW"/>
</dbReference>
<evidence type="ECO:0000313" key="3">
    <source>
        <dbReference type="RefSeq" id="XP_021817388.1"/>
    </source>
</evidence>
<dbReference type="InterPro" id="IPR048548">
    <property type="entry name" value="KRR1-like_KH2"/>
</dbReference>
<sequence length="295" mass="33958">MLALRAATARATMDMYMIIKTDKERYAELFVKWYEDAEVLHMVKKRVVKAISMMDIDNVNNGVADTPKQKLKWYENPEILQIFKKMFGPSLYEDVMPDPTSFLSRCPKGFETDLRLVQWGQDPDILDMVHKRMFEPPLNEDGKPEGITFSSYFPACYGTYLQEAWPMVKSALEECDISCRLNLAIRVLSDIQWDIIKIGLLGGGLRSKSGITRDQCAERVKLLTRPLNILGEMTACDVFFREDNIAVMGSPLVLKLIRRIVVDCMVHKVDPVSRVNRISKFINFQVRKNLEDLHL</sequence>
<protein>
    <submittedName>
        <fullName evidence="3">Uncharacterized protein LOC110759611 isoform X1</fullName>
    </submittedName>
</protein>
<feature type="domain" description="KRR1 small subunit processome component second KH" evidence="1">
    <location>
        <begin position="226"/>
        <end position="277"/>
    </location>
</feature>
<dbReference type="AlphaFoldDB" id="A0A6P5SUP9"/>
<dbReference type="Gene3D" id="3.30.1370.10">
    <property type="entry name" value="K Homology domain, type 1"/>
    <property type="match status" value="1"/>
</dbReference>
<dbReference type="PANTHER" id="PTHR12581">
    <property type="entry name" value="HIV-1 REV BINDING PROTEIN 2, 3"/>
    <property type="match status" value="1"/>
</dbReference>
<dbReference type="RefSeq" id="XP_021817388.1">
    <property type="nucleotide sequence ID" value="XM_021961696.1"/>
</dbReference>
<organism evidence="2 3">
    <name type="scientific">Prunus avium</name>
    <name type="common">Cherry</name>
    <name type="synonym">Cerasus avium</name>
    <dbReference type="NCBI Taxonomy" id="42229"/>
    <lineage>
        <taxon>Eukaryota</taxon>
        <taxon>Viridiplantae</taxon>
        <taxon>Streptophyta</taxon>
        <taxon>Embryophyta</taxon>
        <taxon>Tracheophyta</taxon>
        <taxon>Spermatophyta</taxon>
        <taxon>Magnoliopsida</taxon>
        <taxon>eudicotyledons</taxon>
        <taxon>Gunneridae</taxon>
        <taxon>Pentapetalae</taxon>
        <taxon>rosids</taxon>
        <taxon>fabids</taxon>
        <taxon>Rosales</taxon>
        <taxon>Rosaceae</taxon>
        <taxon>Amygdaloideae</taxon>
        <taxon>Amygdaleae</taxon>
        <taxon>Prunus</taxon>
    </lineage>
</organism>
<dbReference type="PANTHER" id="PTHR12581:SF0">
    <property type="entry name" value="KRR1 SMALL SUBUNIT PROCESSOME COMPONENT HOMOLOG"/>
    <property type="match status" value="1"/>
</dbReference>
<name>A0A6P5SUP9_PRUAV</name>
<proteinExistence type="predicted"/>
<gene>
    <name evidence="3" type="primary">LOC110759611</name>
</gene>
<reference evidence="3" key="1">
    <citation type="submission" date="2025-08" db="UniProtKB">
        <authorList>
            <consortium name="RefSeq"/>
        </authorList>
    </citation>
    <scope>IDENTIFICATION</scope>
</reference>
<keyword evidence="2" id="KW-1185">Reference proteome</keyword>
<dbReference type="GO" id="GO:0032040">
    <property type="term" value="C:small-subunit processome"/>
    <property type="evidence" value="ECO:0007669"/>
    <property type="project" value="TreeGrafter"/>
</dbReference>
<dbReference type="InterPro" id="IPR024166">
    <property type="entry name" value="rRNA_assembly_KRR1"/>
</dbReference>